<dbReference type="AlphaFoldDB" id="A0A3N5BHY3"/>
<sequence>MNEKIKTAVNLLPVILIPLINERKKIAEHPDVQKATSLTIDSSKKVADISKTAAKNIQNAAVNTKNTTQKVYNTTHNTASNINQFVQNKKQKFDYNKEMKAYEKEQKNEQKEMDKLKKQQQKEEKRIAKSQKPLNNGHHIAGISEQDITSSEMPTLDMYEHPINSEELHYNPEQTERGTVDEIKTLKTPSKPINKDVDMSNVNRIEYADSYRDEDQQQSNKQGIFNYDETQDFYDTPKHANLYDSSQNDVEEKYKYAVLGHDEGETQQLNTNNHQNTNELNSNNEIIGNNEDTMYEMTHNLAYHEKQDYNALTDTASRHINAILSYYNNPTFKKKSNDKHKDPSLFDKHYDQILKHYRNK</sequence>
<gene>
    <name evidence="2" type="ORF">EDD62_0044</name>
</gene>
<protein>
    <submittedName>
        <fullName evidence="2">Uncharacterized protein</fullName>
    </submittedName>
</protein>
<feature type="compositionally biased region" description="Basic and acidic residues" evidence="1">
    <location>
        <begin position="104"/>
        <end position="127"/>
    </location>
</feature>
<accession>A0A3N5BHY3</accession>
<name>A0A3N5BHY3_9BACL</name>
<organism evidence="2 3">
    <name type="scientific">Abyssicoccus albus</name>
    <dbReference type="NCBI Taxonomy" id="1817405"/>
    <lineage>
        <taxon>Bacteria</taxon>
        <taxon>Bacillati</taxon>
        <taxon>Bacillota</taxon>
        <taxon>Bacilli</taxon>
        <taxon>Bacillales</taxon>
        <taxon>Abyssicoccaceae</taxon>
    </lineage>
</organism>
<dbReference type="EMBL" id="RKRK01000002">
    <property type="protein sequence ID" value="RPF57426.1"/>
    <property type="molecule type" value="Genomic_DNA"/>
</dbReference>
<feature type="region of interest" description="Disordered" evidence="1">
    <location>
        <begin position="104"/>
        <end position="138"/>
    </location>
</feature>
<comment type="caution">
    <text evidence="2">The sequence shown here is derived from an EMBL/GenBank/DDBJ whole genome shotgun (WGS) entry which is preliminary data.</text>
</comment>
<evidence type="ECO:0000256" key="1">
    <source>
        <dbReference type="SAM" id="MobiDB-lite"/>
    </source>
</evidence>
<proteinExistence type="predicted"/>
<dbReference type="RefSeq" id="WP_211329107.1">
    <property type="nucleotide sequence ID" value="NZ_RKRK01000002.1"/>
</dbReference>
<dbReference type="Proteomes" id="UP000277108">
    <property type="component" value="Unassembled WGS sequence"/>
</dbReference>
<keyword evidence="3" id="KW-1185">Reference proteome</keyword>
<evidence type="ECO:0000313" key="3">
    <source>
        <dbReference type="Proteomes" id="UP000277108"/>
    </source>
</evidence>
<evidence type="ECO:0000313" key="2">
    <source>
        <dbReference type="EMBL" id="RPF57426.1"/>
    </source>
</evidence>
<reference evidence="2 3" key="1">
    <citation type="submission" date="2018-11" db="EMBL/GenBank/DDBJ databases">
        <title>Genomic Encyclopedia of Type Strains, Phase IV (KMG-IV): sequencing the most valuable type-strain genomes for metagenomic binning, comparative biology and taxonomic classification.</title>
        <authorList>
            <person name="Goeker M."/>
        </authorList>
    </citation>
    <scope>NUCLEOTIDE SEQUENCE [LARGE SCALE GENOMIC DNA]</scope>
    <source>
        <strain evidence="2 3">DSM 29158</strain>
    </source>
</reference>